<comment type="cofactor">
    <cofactor evidence="1">
        <name>FMN</name>
        <dbReference type="ChEBI" id="CHEBI:58210"/>
    </cofactor>
</comment>
<dbReference type="PROSITE" id="PS00557">
    <property type="entry name" value="FMN_HYDROXY_ACID_DH_1"/>
    <property type="match status" value="1"/>
</dbReference>
<accession>A0A916WSQ4</accession>
<evidence type="ECO:0000256" key="5">
    <source>
        <dbReference type="ARBA" id="ARBA00024042"/>
    </source>
</evidence>
<comment type="similarity">
    <text evidence="5">Belongs to the FMN-dependent alpha-hydroxy acid dehydrogenase family.</text>
</comment>
<proteinExistence type="inferred from homology"/>
<dbReference type="RefSeq" id="WP_188658701.1">
    <property type="nucleotide sequence ID" value="NZ_BMIH01000003.1"/>
</dbReference>
<evidence type="ECO:0000256" key="3">
    <source>
        <dbReference type="ARBA" id="ARBA00022643"/>
    </source>
</evidence>
<dbReference type="GO" id="GO:0010181">
    <property type="term" value="F:FMN binding"/>
    <property type="evidence" value="ECO:0007669"/>
    <property type="project" value="InterPro"/>
</dbReference>
<dbReference type="InterPro" id="IPR013785">
    <property type="entry name" value="Aldolase_TIM"/>
</dbReference>
<evidence type="ECO:0000313" key="9">
    <source>
        <dbReference type="EMBL" id="GGB31101.1"/>
    </source>
</evidence>
<comment type="caution">
    <text evidence="9">The sequence shown here is derived from an EMBL/GenBank/DDBJ whole genome shotgun (WGS) entry which is preliminary data.</text>
</comment>
<feature type="binding site" evidence="7">
    <location>
        <position position="51"/>
    </location>
    <ligand>
        <name>glyoxylate</name>
        <dbReference type="ChEBI" id="CHEBI:36655"/>
    </ligand>
</feature>
<keyword evidence="2 7" id="KW-0285">Flavoprotein</keyword>
<dbReference type="PANTHER" id="PTHR10578">
    <property type="entry name" value="S -2-HYDROXY-ACID OXIDASE-RELATED"/>
    <property type="match status" value="1"/>
</dbReference>
<dbReference type="SUPFAM" id="SSF51395">
    <property type="entry name" value="FMN-linked oxidoreductases"/>
    <property type="match status" value="1"/>
</dbReference>
<feature type="binding site" evidence="7">
    <location>
        <position position="182"/>
    </location>
    <ligand>
        <name>FMN</name>
        <dbReference type="ChEBI" id="CHEBI:58210"/>
    </ligand>
</feature>
<keyword evidence="10" id="KW-1185">Reference proteome</keyword>
<dbReference type="GO" id="GO:0016614">
    <property type="term" value="F:oxidoreductase activity, acting on CH-OH group of donors"/>
    <property type="evidence" value="ECO:0007669"/>
    <property type="project" value="UniProtKB-ARBA"/>
</dbReference>
<evidence type="ECO:0000256" key="2">
    <source>
        <dbReference type="ARBA" id="ARBA00022630"/>
    </source>
</evidence>
<feature type="binding site" evidence="7">
    <location>
        <position position="154"/>
    </location>
    <ligand>
        <name>FMN</name>
        <dbReference type="ChEBI" id="CHEBI:58210"/>
    </ligand>
</feature>
<feature type="binding site" evidence="7">
    <location>
        <begin position="319"/>
        <end position="323"/>
    </location>
    <ligand>
        <name>FMN</name>
        <dbReference type="ChEBI" id="CHEBI:58210"/>
    </ligand>
</feature>
<protein>
    <submittedName>
        <fullName evidence="9">Oxidoreductase</fullName>
    </submittedName>
</protein>
<evidence type="ECO:0000256" key="6">
    <source>
        <dbReference type="PIRSR" id="PIRSR000138-1"/>
    </source>
</evidence>
<evidence type="ECO:0000256" key="7">
    <source>
        <dbReference type="PIRSR" id="PIRSR000138-2"/>
    </source>
</evidence>
<dbReference type="InterPro" id="IPR012133">
    <property type="entry name" value="Alpha-hydoxy_acid_DH_FMN"/>
</dbReference>
<evidence type="ECO:0000256" key="1">
    <source>
        <dbReference type="ARBA" id="ARBA00001917"/>
    </source>
</evidence>
<dbReference type="FunFam" id="3.20.20.70:FF:000029">
    <property type="entry name" value="L-lactate dehydrogenase"/>
    <property type="match status" value="1"/>
</dbReference>
<evidence type="ECO:0000313" key="10">
    <source>
        <dbReference type="Proteomes" id="UP000623067"/>
    </source>
</evidence>
<sequence>MADQQNPGPGPIRLAQAYAAGLMGQAPAIPFRIDALEARAEAAMGPAAFGYLRSAGSETTASANRAALDAMRLVPRMLRDVGERRLSCELFGRILPAPLLLAPIGVQELAHPEADLATARAAASRGIPMVFSNQASVAMEPCAAAMGDAPRWFQLYWTRSDALAESLVRRAEAAGCDAIVVTLDTTLLGWRPVDLDNGFLPFLKGQGIAQYVSDPVFRAMLARPPEEDMLAAAQLFTRLYSDPSLDWLRLRRIREWTRLPVVLKGIQHPADAARAADEGWDGIVVSNHGGRQVDGAVGAAGQLAACVDAVAGRARVLFDSGIRGGADVVKALALGADAVLLGRPYIWGLAAAGEQGVAAVIDNVIAELDLTLGLIGCDDVASLGWESLG</sequence>
<keyword evidence="3 7" id="KW-0288">FMN</keyword>
<evidence type="ECO:0000259" key="8">
    <source>
        <dbReference type="PROSITE" id="PS51349"/>
    </source>
</evidence>
<dbReference type="Gene3D" id="3.20.20.70">
    <property type="entry name" value="Aldolase class I"/>
    <property type="match status" value="1"/>
</dbReference>
<feature type="domain" description="FMN hydroxy acid dehydrogenase" evidence="8">
    <location>
        <begin position="25"/>
        <end position="389"/>
    </location>
</feature>
<feature type="binding site" evidence="7">
    <location>
        <position position="291"/>
    </location>
    <ligand>
        <name>glyoxylate</name>
        <dbReference type="ChEBI" id="CHEBI:36655"/>
    </ligand>
</feature>
<dbReference type="EMBL" id="BMIH01000003">
    <property type="protein sequence ID" value="GGB31101.1"/>
    <property type="molecule type" value="Genomic_DNA"/>
</dbReference>
<feature type="binding site" evidence="7">
    <location>
        <position position="191"/>
    </location>
    <ligand>
        <name>glyoxylate</name>
        <dbReference type="ChEBI" id="CHEBI:36655"/>
    </ligand>
</feature>
<feature type="binding site" evidence="7">
    <location>
        <position position="156"/>
    </location>
    <ligand>
        <name>glyoxylate</name>
        <dbReference type="ChEBI" id="CHEBI:36655"/>
    </ligand>
</feature>
<feature type="binding site" evidence="7">
    <location>
        <position position="264"/>
    </location>
    <ligand>
        <name>FMN</name>
        <dbReference type="ChEBI" id="CHEBI:58210"/>
    </ligand>
</feature>
<feature type="active site" description="Proton acceptor" evidence="6">
    <location>
        <position position="288"/>
    </location>
</feature>
<dbReference type="PROSITE" id="PS51349">
    <property type="entry name" value="FMN_HYDROXY_ACID_DH_2"/>
    <property type="match status" value="1"/>
</dbReference>
<feature type="binding site" evidence="7">
    <location>
        <position position="286"/>
    </location>
    <ligand>
        <name>FMN</name>
        <dbReference type="ChEBI" id="CHEBI:58210"/>
    </ligand>
</feature>
<dbReference type="AlphaFoldDB" id="A0A916WSQ4"/>
<reference evidence="9" key="1">
    <citation type="journal article" date="2014" name="Int. J. Syst. Evol. Microbiol.">
        <title>Complete genome sequence of Corynebacterium casei LMG S-19264T (=DSM 44701T), isolated from a smear-ripened cheese.</title>
        <authorList>
            <consortium name="US DOE Joint Genome Institute (JGI-PGF)"/>
            <person name="Walter F."/>
            <person name="Albersmeier A."/>
            <person name="Kalinowski J."/>
            <person name="Ruckert C."/>
        </authorList>
    </citation>
    <scope>NUCLEOTIDE SEQUENCE</scope>
    <source>
        <strain evidence="9">CGMCC 1.15330</strain>
    </source>
</reference>
<name>A0A916WSQ4_9SPHN</name>
<reference evidence="9" key="2">
    <citation type="submission" date="2020-09" db="EMBL/GenBank/DDBJ databases">
        <authorList>
            <person name="Sun Q."/>
            <person name="Zhou Y."/>
        </authorList>
    </citation>
    <scope>NUCLEOTIDE SEQUENCE</scope>
    <source>
        <strain evidence="9">CGMCC 1.15330</strain>
    </source>
</reference>
<dbReference type="InterPro" id="IPR037396">
    <property type="entry name" value="FMN_HAD"/>
</dbReference>
<feature type="binding site" evidence="7">
    <location>
        <position position="288"/>
    </location>
    <ligand>
        <name>glyoxylate</name>
        <dbReference type="ChEBI" id="CHEBI:36655"/>
    </ligand>
</feature>
<dbReference type="Proteomes" id="UP000623067">
    <property type="component" value="Unassembled WGS sequence"/>
</dbReference>
<evidence type="ECO:0000256" key="4">
    <source>
        <dbReference type="ARBA" id="ARBA00023002"/>
    </source>
</evidence>
<dbReference type="InterPro" id="IPR000262">
    <property type="entry name" value="FMN-dep_DH"/>
</dbReference>
<dbReference type="InterPro" id="IPR008259">
    <property type="entry name" value="FMN_hydac_DH_AS"/>
</dbReference>
<dbReference type="PIRSF" id="PIRSF000138">
    <property type="entry name" value="Al-hdrx_acd_dh"/>
    <property type="match status" value="1"/>
</dbReference>
<gene>
    <name evidence="9" type="ORF">GCM10011380_20570</name>
</gene>
<feature type="binding site" evidence="7">
    <location>
        <begin position="103"/>
        <end position="105"/>
    </location>
    <ligand>
        <name>FMN</name>
        <dbReference type="ChEBI" id="CHEBI:58210"/>
    </ligand>
</feature>
<dbReference type="Pfam" id="PF01070">
    <property type="entry name" value="FMN_dh"/>
    <property type="match status" value="1"/>
</dbReference>
<organism evidence="9 10">
    <name type="scientific">Sphingomonas metalli</name>
    <dbReference type="NCBI Taxonomy" id="1779358"/>
    <lineage>
        <taxon>Bacteria</taxon>
        <taxon>Pseudomonadati</taxon>
        <taxon>Pseudomonadota</taxon>
        <taxon>Alphaproteobacteria</taxon>
        <taxon>Sphingomonadales</taxon>
        <taxon>Sphingomonadaceae</taxon>
        <taxon>Sphingomonas</taxon>
    </lineage>
</organism>
<feature type="binding site" evidence="7">
    <location>
        <position position="132"/>
    </location>
    <ligand>
        <name>glyoxylate</name>
        <dbReference type="ChEBI" id="CHEBI:36655"/>
    </ligand>
</feature>
<keyword evidence="4" id="KW-0560">Oxidoreductase</keyword>
<feature type="binding site" evidence="7">
    <location>
        <begin position="342"/>
        <end position="343"/>
    </location>
    <ligand>
        <name>FMN</name>
        <dbReference type="ChEBI" id="CHEBI:58210"/>
    </ligand>
</feature>
<dbReference type="PANTHER" id="PTHR10578:SF143">
    <property type="entry name" value="FMN-DEPENDENT ALPHA-HYDROXY ACID DEHYDROGENASE PB1A11.03"/>
    <property type="match status" value="1"/>
</dbReference>